<keyword evidence="1" id="KW-0862">Zinc</keyword>
<dbReference type="VEuPathDB" id="FungiDB:HMPREF1544_09325"/>
<dbReference type="AlphaFoldDB" id="S2JVT7"/>
<feature type="region of interest" description="Disordered" evidence="2">
    <location>
        <begin position="1"/>
        <end position="41"/>
    </location>
</feature>
<evidence type="ECO:0000313" key="5">
    <source>
        <dbReference type="Proteomes" id="UP000014254"/>
    </source>
</evidence>
<sequence length="448" mass="49154">MANIPRTRANSIDPATARSPTPPPLDRPWSVVTAGKGKSRGKKHQLISFTPTFVQPRSSGTESHQALNGQAPPAPVELVVPYIKEIEKGSAFIDITHVKNHNLLREALDAFNKDADTDGRGYNEFLGRCEKNRTYLNHVFMETLWAHNTASYNTIVNEGIMLSDNTFIKGFPSYSADSSIVRLTLSGLPFLQLPLLKAALKSWLTRFGEVLDYGLSKKDGYYVGGGYATIAIPTGKPCSQDPCPMDHDHFVPLQREVSWEEDDGDLRKILLTWDAMPDYCRCCGSSDHCRADCPDRLSWLKCFNCNQPGHEWKHCPRNNDAIGTEAPSKTRAVPAEIKKNSRKIPLKVNNSTTLPMIVDKNPTPQLVAPTSPVAAAAEDDHNADVVPDGSSATASAKADTRAPDSAEGTGNLFLHDNENTGVEGDTPMDDAELSFNQQTKIRSQSPEL</sequence>
<feature type="compositionally biased region" description="Polar residues" evidence="2">
    <location>
        <begin position="434"/>
        <end position="448"/>
    </location>
</feature>
<dbReference type="GO" id="GO:0008270">
    <property type="term" value="F:zinc ion binding"/>
    <property type="evidence" value="ECO:0007669"/>
    <property type="project" value="UniProtKB-KW"/>
</dbReference>
<dbReference type="PROSITE" id="PS50158">
    <property type="entry name" value="ZF_CCHC"/>
    <property type="match status" value="1"/>
</dbReference>
<evidence type="ECO:0000256" key="2">
    <source>
        <dbReference type="SAM" id="MobiDB-lite"/>
    </source>
</evidence>
<dbReference type="OrthoDB" id="2248815at2759"/>
<name>S2JVT7_MUCC1</name>
<proteinExistence type="predicted"/>
<protein>
    <recommendedName>
        <fullName evidence="3">CCHC-type domain-containing protein</fullName>
    </recommendedName>
</protein>
<dbReference type="SUPFAM" id="SSF57756">
    <property type="entry name" value="Retrovirus zinc finger-like domains"/>
    <property type="match status" value="1"/>
</dbReference>
<keyword evidence="1" id="KW-0479">Metal-binding</keyword>
<evidence type="ECO:0000313" key="4">
    <source>
        <dbReference type="EMBL" id="EPB83935.1"/>
    </source>
</evidence>
<dbReference type="InterPro" id="IPR001878">
    <property type="entry name" value="Znf_CCHC"/>
</dbReference>
<feature type="region of interest" description="Disordered" evidence="2">
    <location>
        <begin position="360"/>
        <end position="448"/>
    </location>
</feature>
<evidence type="ECO:0000259" key="3">
    <source>
        <dbReference type="PROSITE" id="PS50158"/>
    </source>
</evidence>
<keyword evidence="1" id="KW-0863">Zinc-finger</keyword>
<dbReference type="InterPro" id="IPR036875">
    <property type="entry name" value="Znf_CCHC_sf"/>
</dbReference>
<evidence type="ECO:0000256" key="1">
    <source>
        <dbReference type="PROSITE-ProRule" id="PRU00047"/>
    </source>
</evidence>
<keyword evidence="5" id="KW-1185">Reference proteome</keyword>
<dbReference type="Proteomes" id="UP000014254">
    <property type="component" value="Unassembled WGS sequence"/>
</dbReference>
<reference evidence="5" key="1">
    <citation type="submission" date="2013-05" db="EMBL/GenBank/DDBJ databases">
        <title>The Genome sequence of Mucor circinelloides f. circinelloides 1006PhL.</title>
        <authorList>
            <consortium name="The Broad Institute Genomics Platform"/>
            <person name="Cuomo C."/>
            <person name="Earl A."/>
            <person name="Findley K."/>
            <person name="Lee S.C."/>
            <person name="Walker B."/>
            <person name="Young S."/>
            <person name="Zeng Q."/>
            <person name="Gargeya S."/>
            <person name="Fitzgerald M."/>
            <person name="Haas B."/>
            <person name="Abouelleil A."/>
            <person name="Allen A.W."/>
            <person name="Alvarado L."/>
            <person name="Arachchi H.M."/>
            <person name="Berlin A.M."/>
            <person name="Chapman S.B."/>
            <person name="Gainer-Dewar J."/>
            <person name="Goldberg J."/>
            <person name="Griggs A."/>
            <person name="Gujja S."/>
            <person name="Hansen M."/>
            <person name="Howarth C."/>
            <person name="Imamovic A."/>
            <person name="Ireland A."/>
            <person name="Larimer J."/>
            <person name="McCowan C."/>
            <person name="Murphy C."/>
            <person name="Pearson M."/>
            <person name="Poon T.W."/>
            <person name="Priest M."/>
            <person name="Roberts A."/>
            <person name="Saif S."/>
            <person name="Shea T."/>
            <person name="Sisk P."/>
            <person name="Sykes S."/>
            <person name="Wortman J."/>
            <person name="Nusbaum C."/>
            <person name="Birren B."/>
        </authorList>
    </citation>
    <scope>NUCLEOTIDE SEQUENCE [LARGE SCALE GENOMIC DNA]</scope>
    <source>
        <strain evidence="5">1006PhL</strain>
    </source>
</reference>
<accession>S2JVT7</accession>
<gene>
    <name evidence="4" type="ORF">HMPREF1544_09325</name>
</gene>
<dbReference type="EMBL" id="KE124054">
    <property type="protein sequence ID" value="EPB83935.1"/>
    <property type="molecule type" value="Genomic_DNA"/>
</dbReference>
<organism evidence="4 5">
    <name type="scientific">Mucor circinelloides f. circinelloides (strain 1006PhL)</name>
    <name type="common">Mucormycosis agent</name>
    <name type="synonym">Calyptromyces circinelloides</name>
    <dbReference type="NCBI Taxonomy" id="1220926"/>
    <lineage>
        <taxon>Eukaryota</taxon>
        <taxon>Fungi</taxon>
        <taxon>Fungi incertae sedis</taxon>
        <taxon>Mucoromycota</taxon>
        <taxon>Mucoromycotina</taxon>
        <taxon>Mucoromycetes</taxon>
        <taxon>Mucorales</taxon>
        <taxon>Mucorineae</taxon>
        <taxon>Mucoraceae</taxon>
        <taxon>Mucor</taxon>
    </lineage>
</organism>
<feature type="domain" description="CCHC-type" evidence="3">
    <location>
        <begin position="301"/>
        <end position="317"/>
    </location>
</feature>
<dbReference type="InParanoid" id="S2JVT7"/>
<dbReference type="Gene3D" id="4.10.60.10">
    <property type="entry name" value="Zinc finger, CCHC-type"/>
    <property type="match status" value="1"/>
</dbReference>
<dbReference type="GO" id="GO:0003676">
    <property type="term" value="F:nucleic acid binding"/>
    <property type="evidence" value="ECO:0007669"/>
    <property type="project" value="InterPro"/>
</dbReference>